<accession>A0AAJ6NGW3</accession>
<dbReference type="AlphaFoldDB" id="A0AAJ6NGW3"/>
<dbReference type="Proteomes" id="UP001199528">
    <property type="component" value="Chromosome"/>
</dbReference>
<protein>
    <submittedName>
        <fullName evidence="1">Uncharacterized protein</fullName>
    </submittedName>
</protein>
<dbReference type="KEGG" id="aviv:LF296_12675"/>
<reference evidence="1" key="2">
    <citation type="submission" date="2023-02" db="EMBL/GenBank/DDBJ databases">
        <authorList>
            <person name="Huang Y."/>
            <person name="Zhang Y."/>
            <person name="Zhang T."/>
            <person name="Wang J."/>
        </authorList>
    </citation>
    <scope>NUCLEOTIDE SEQUENCE</scope>
    <source>
        <strain evidence="1">KJ-1</strain>
    </source>
</reference>
<reference evidence="1" key="1">
    <citation type="journal article" date="2022" name="Front Environ Sci">
        <title>Complete genome sequence analysis of a novel alkane-degrading bacterial strain, Acinetobacter vivianii KJ-1, and its diesel degradation ability.</title>
        <authorList>
            <person name="Zhang Y."/>
            <person name="Song F."/>
            <person name="Wang J."/>
            <person name="Zhao Q."/>
            <person name="Zheng L."/>
            <person name="Wang Z."/>
            <person name="Zhang X."/>
            <person name="Gao Y."/>
            <person name="Chen G."/>
            <person name="Huang Y."/>
        </authorList>
    </citation>
    <scope>NUCLEOTIDE SEQUENCE</scope>
    <source>
        <strain evidence="1">KJ-1</strain>
    </source>
</reference>
<evidence type="ECO:0000313" key="1">
    <source>
        <dbReference type="EMBL" id="WDZ50174.1"/>
    </source>
</evidence>
<name>A0AAJ6NGW3_9GAMM</name>
<sequence>MTLIQPFDKLSPNMGVFVKKILILSLVAFLLGCDKNENTKAVVEENSKPKVENEYNKPLNSSYEGDKSIKLPPISEPVTGSWHIVSLFNEEQEKLIRWAVLRSENNAKLDFQDNGENRLQLDILDSSTVKPKIFLTIDKGQYDCEGNLCSISVKFENNPIQHFTFSKHEPQVNGGIVLILSENAQEFLENVRKYNNLTLEVPFHDNGVHQFEFNISKFTNVEEKIRTS</sequence>
<gene>
    <name evidence="1" type="ORF">LF296_12675</name>
</gene>
<dbReference type="RefSeq" id="WP_272654575.1">
    <property type="nucleotide sequence ID" value="NZ_CP085083.1"/>
</dbReference>
<evidence type="ECO:0000313" key="2">
    <source>
        <dbReference type="Proteomes" id="UP001199528"/>
    </source>
</evidence>
<organism evidence="1 2">
    <name type="scientific">Acinetobacter vivianii</name>
    <dbReference type="NCBI Taxonomy" id="1776742"/>
    <lineage>
        <taxon>Bacteria</taxon>
        <taxon>Pseudomonadati</taxon>
        <taxon>Pseudomonadota</taxon>
        <taxon>Gammaproteobacteria</taxon>
        <taxon>Moraxellales</taxon>
        <taxon>Moraxellaceae</taxon>
        <taxon>Acinetobacter</taxon>
    </lineage>
</organism>
<dbReference type="EMBL" id="CP085083">
    <property type="protein sequence ID" value="WDZ50174.1"/>
    <property type="molecule type" value="Genomic_DNA"/>
</dbReference>
<proteinExistence type="predicted"/>